<sequence>MNDFELHYLHHSRSTDLIAEAEGERQARRLIKDAKRTRSAAAHRGEKATTSGHSASGGEAKESRTLAARVAKALHRSAGQKGSGAATGGAGQFQPAK</sequence>
<dbReference type="RefSeq" id="WP_136535271.1">
    <property type="nucleotide sequence ID" value="NZ_STGY01000056.1"/>
</dbReference>
<proteinExistence type="predicted"/>
<feature type="compositionally biased region" description="Gly residues" evidence="1">
    <location>
        <begin position="81"/>
        <end position="91"/>
    </location>
</feature>
<reference evidence="2 3" key="2">
    <citation type="submission" date="2019-05" db="EMBL/GenBank/DDBJ databases">
        <title>Glycomyces buryatensis sp. nov.</title>
        <authorList>
            <person name="Nikitina E."/>
        </authorList>
    </citation>
    <scope>NUCLEOTIDE SEQUENCE [LARGE SCALE GENOMIC DNA]</scope>
    <source>
        <strain evidence="2 3">18</strain>
    </source>
</reference>
<dbReference type="AlphaFoldDB" id="A0A4V4HS79"/>
<evidence type="ECO:0000256" key="1">
    <source>
        <dbReference type="SAM" id="MobiDB-lite"/>
    </source>
</evidence>
<gene>
    <name evidence="2" type="ORF">FAB82_14585</name>
</gene>
<feature type="region of interest" description="Disordered" evidence="1">
    <location>
        <begin position="28"/>
        <end position="97"/>
    </location>
</feature>
<evidence type="ECO:0000313" key="3">
    <source>
        <dbReference type="Proteomes" id="UP000308760"/>
    </source>
</evidence>
<reference evidence="3" key="1">
    <citation type="submission" date="2019-04" db="EMBL/GenBank/DDBJ databases">
        <title>Nocardioides xinjiangensis sp. nov.</title>
        <authorList>
            <person name="Liu S."/>
        </authorList>
    </citation>
    <scope>NUCLEOTIDE SEQUENCE [LARGE SCALE GENOMIC DNA]</scope>
    <source>
        <strain evidence="3">18</strain>
    </source>
</reference>
<keyword evidence="3" id="KW-1185">Reference proteome</keyword>
<dbReference type="EMBL" id="STGY01000056">
    <property type="protein sequence ID" value="THV40496.1"/>
    <property type="molecule type" value="Genomic_DNA"/>
</dbReference>
<name>A0A4V4HS79_9ACTN</name>
<evidence type="ECO:0000313" key="2">
    <source>
        <dbReference type="EMBL" id="THV40496.1"/>
    </source>
</evidence>
<comment type="caution">
    <text evidence="2">The sequence shown here is derived from an EMBL/GenBank/DDBJ whole genome shotgun (WGS) entry which is preliminary data.</text>
</comment>
<accession>A0A4V4HS79</accession>
<organism evidence="2 3">
    <name type="scientific">Glycomyces buryatensis</name>
    <dbReference type="NCBI Taxonomy" id="2570927"/>
    <lineage>
        <taxon>Bacteria</taxon>
        <taxon>Bacillati</taxon>
        <taxon>Actinomycetota</taxon>
        <taxon>Actinomycetes</taxon>
        <taxon>Glycomycetales</taxon>
        <taxon>Glycomycetaceae</taxon>
        <taxon>Glycomyces</taxon>
    </lineage>
</organism>
<dbReference type="OrthoDB" id="5197884at2"/>
<dbReference type="Proteomes" id="UP000308760">
    <property type="component" value="Unassembled WGS sequence"/>
</dbReference>
<protein>
    <submittedName>
        <fullName evidence="2">Uncharacterized protein</fullName>
    </submittedName>
</protein>